<reference evidence="1 2" key="1">
    <citation type="submission" date="2018-06" db="EMBL/GenBank/DDBJ databases">
        <title>Spirosoma sp. HMF3257 Genome sequencing and assembly.</title>
        <authorList>
            <person name="Kang H."/>
            <person name="Cha I."/>
            <person name="Kim H."/>
            <person name="Kang J."/>
            <person name="Joh K."/>
        </authorList>
    </citation>
    <scope>NUCLEOTIDE SEQUENCE [LARGE SCALE GENOMIC DNA]</scope>
    <source>
        <strain evidence="1 2">HMF3257</strain>
    </source>
</reference>
<dbReference type="Proteomes" id="UP000249016">
    <property type="component" value="Unassembled WGS sequence"/>
</dbReference>
<proteinExistence type="predicted"/>
<accession>A0A327NKH2</accession>
<name>A0A327NKH2_9BACT</name>
<comment type="caution">
    <text evidence="1">The sequence shown here is derived from an EMBL/GenBank/DDBJ whole genome shotgun (WGS) entry which is preliminary data.</text>
</comment>
<sequence>MAQVFTRLGDPQSGIVTPNSLSTHTTWFNERPHLVHRHLPTGEEYLALSQQACQQPIQADSLIEQLASQSAVVIDLRNERIDNALGLAQYTQFVQPLISQLIEQPLVLPTARSFYYHGLLRQDFPDELNLLPIEKDGRMEQHYQVYFGLRNMSEGVYLPTNPLKKRINTKICFLINRFVNVNTLKAVMALHHRQRCRVLLEGDMPDYMYGESYRMALADQVSVKIRTSEVLYEDGTLGSDVDQQLSEQADTSWQGPLLGQASQLLHQPLRPLTPKPVQNMVYIRHPQSDYPANQTPTAVLRLLGLFNGWNTIHYFSPNKPLLALPWNKALPHFIPQFLAASTDSLYFMALMKLTGSLRDGHSILISKQGGRSPKEYLMEICPLASKCLVKKRISLTYSQIPPKLMRWRNSSRAMN</sequence>
<keyword evidence="2" id="KW-1185">Reference proteome</keyword>
<dbReference type="EMBL" id="QLII01000001">
    <property type="protein sequence ID" value="RAI74546.1"/>
    <property type="molecule type" value="Genomic_DNA"/>
</dbReference>
<organism evidence="1 2">
    <name type="scientific">Spirosoma telluris</name>
    <dbReference type="NCBI Taxonomy" id="2183553"/>
    <lineage>
        <taxon>Bacteria</taxon>
        <taxon>Pseudomonadati</taxon>
        <taxon>Bacteroidota</taxon>
        <taxon>Cytophagia</taxon>
        <taxon>Cytophagales</taxon>
        <taxon>Cytophagaceae</taxon>
        <taxon>Spirosoma</taxon>
    </lineage>
</organism>
<evidence type="ECO:0000313" key="2">
    <source>
        <dbReference type="Proteomes" id="UP000249016"/>
    </source>
</evidence>
<dbReference type="RefSeq" id="WP_111341922.1">
    <property type="nucleotide sequence ID" value="NZ_QLII01000001.1"/>
</dbReference>
<protein>
    <submittedName>
        <fullName evidence="1">Uncharacterized protein</fullName>
    </submittedName>
</protein>
<gene>
    <name evidence="1" type="ORF">HMF3257_10200</name>
</gene>
<dbReference type="OrthoDB" id="5379939at2"/>
<dbReference type="AlphaFoldDB" id="A0A327NKH2"/>
<evidence type="ECO:0000313" key="1">
    <source>
        <dbReference type="EMBL" id="RAI74546.1"/>
    </source>
</evidence>